<comment type="similarity">
    <text evidence="1">Belongs to the PP1 inhibitor family.</text>
</comment>
<evidence type="ECO:0000256" key="3">
    <source>
        <dbReference type="ARBA" id="ARBA00023272"/>
    </source>
</evidence>
<sequence>MLSRLKKIKGSSPSKMSVKFDDSISKSKSDSNLLAASSHEENKSYKKDKYRHSLDSASGGRGSQSSSQSGSSDGHSAASSRSGSTSSLGPARARPTAHEALFGAPNPDADRSVMEVGVAYTAGEQRTTRGVVPASPDRGRRSPKSSLHVDFAAPGEMKERKEKYLTAKYGAHQMALIRKRLGVEMWMYDKLQMLYPSKPESTNEEKEVDLDELLDLDEDVKRRKFLREHLSDCKLPREDVEKFVDELLERAKIL</sequence>
<evidence type="ECO:0000313" key="6">
    <source>
        <dbReference type="RefSeq" id="XP_018025618.2"/>
    </source>
</evidence>
<dbReference type="Pfam" id="PF05361">
    <property type="entry name" value="PP1_inhibitor"/>
    <property type="match status" value="1"/>
</dbReference>
<feature type="compositionally biased region" description="Basic and acidic residues" evidence="4">
    <location>
        <begin position="18"/>
        <end position="29"/>
    </location>
</feature>
<evidence type="ECO:0000256" key="4">
    <source>
        <dbReference type="SAM" id="MobiDB-lite"/>
    </source>
</evidence>
<dbReference type="Proteomes" id="UP000694843">
    <property type="component" value="Unplaced"/>
</dbReference>
<dbReference type="AlphaFoldDB" id="A0A8B7PHI0"/>
<dbReference type="GeneID" id="108681135"/>
<reference evidence="6" key="1">
    <citation type="submission" date="2025-08" db="UniProtKB">
        <authorList>
            <consortium name="RefSeq"/>
        </authorList>
    </citation>
    <scope>IDENTIFICATION</scope>
    <source>
        <tissue evidence="6">Whole organism</tissue>
    </source>
</reference>
<protein>
    <submittedName>
        <fullName evidence="6">Uncharacterized protein LOC108681135</fullName>
    </submittedName>
</protein>
<name>A0A8B7PHI0_HYAAZ</name>
<dbReference type="GO" id="GO:0005737">
    <property type="term" value="C:cytoplasm"/>
    <property type="evidence" value="ECO:0007669"/>
    <property type="project" value="InterPro"/>
</dbReference>
<accession>A0A8B7PHI0</accession>
<dbReference type="PANTHER" id="PTHR16188">
    <property type="entry name" value="PROTEIN PHOSPHATASE 1 INHIBITOR POTENTIATED BY PROTEIN KINASE C"/>
    <property type="match status" value="1"/>
</dbReference>
<dbReference type="Gene3D" id="1.10.150.220">
    <property type="entry name" value="CPI-17"/>
    <property type="match status" value="1"/>
</dbReference>
<dbReference type="GO" id="GO:0004865">
    <property type="term" value="F:protein serine/threonine phosphatase inhibitor activity"/>
    <property type="evidence" value="ECO:0007669"/>
    <property type="project" value="TreeGrafter"/>
</dbReference>
<dbReference type="OrthoDB" id="8193882at2759"/>
<keyword evidence="2" id="KW-0597">Phosphoprotein</keyword>
<feature type="compositionally biased region" description="Low complexity" evidence="4">
    <location>
        <begin position="55"/>
        <end position="87"/>
    </location>
</feature>
<dbReference type="InterPro" id="IPR008025">
    <property type="entry name" value="CPI-17"/>
</dbReference>
<feature type="region of interest" description="Disordered" evidence="4">
    <location>
        <begin position="1"/>
        <end position="109"/>
    </location>
</feature>
<keyword evidence="3" id="KW-0650">Protein phosphatase inhibitor</keyword>
<organism evidence="5 6">
    <name type="scientific">Hyalella azteca</name>
    <name type="common">Amphipod</name>
    <dbReference type="NCBI Taxonomy" id="294128"/>
    <lineage>
        <taxon>Eukaryota</taxon>
        <taxon>Metazoa</taxon>
        <taxon>Ecdysozoa</taxon>
        <taxon>Arthropoda</taxon>
        <taxon>Crustacea</taxon>
        <taxon>Multicrustacea</taxon>
        <taxon>Malacostraca</taxon>
        <taxon>Eumalacostraca</taxon>
        <taxon>Peracarida</taxon>
        <taxon>Amphipoda</taxon>
        <taxon>Senticaudata</taxon>
        <taxon>Talitrida</taxon>
        <taxon>Talitroidea</taxon>
        <taxon>Hyalellidae</taxon>
        <taxon>Hyalella</taxon>
    </lineage>
</organism>
<dbReference type="InterPro" id="IPR036658">
    <property type="entry name" value="CPI-17_sf"/>
</dbReference>
<keyword evidence="5" id="KW-1185">Reference proteome</keyword>
<proteinExistence type="inferred from homology"/>
<dbReference type="OMA" id="GVEMWMY"/>
<dbReference type="SUPFAM" id="SSF81790">
    <property type="entry name" value="Myosin phosphatase inhibitor 17kDa protein, CPI-17"/>
    <property type="match status" value="1"/>
</dbReference>
<evidence type="ECO:0000313" key="5">
    <source>
        <dbReference type="Proteomes" id="UP000694843"/>
    </source>
</evidence>
<gene>
    <name evidence="6" type="primary">LOC108681135</name>
</gene>
<evidence type="ECO:0000256" key="2">
    <source>
        <dbReference type="ARBA" id="ARBA00022553"/>
    </source>
</evidence>
<dbReference type="PANTHER" id="PTHR16188:SF14">
    <property type="entry name" value="GEO07393P1"/>
    <property type="match status" value="1"/>
</dbReference>
<feature type="compositionally biased region" description="Basic and acidic residues" evidence="4">
    <location>
        <begin position="38"/>
        <end position="54"/>
    </location>
</feature>
<evidence type="ECO:0000256" key="1">
    <source>
        <dbReference type="ARBA" id="ARBA00005483"/>
    </source>
</evidence>
<dbReference type="RefSeq" id="XP_018025618.2">
    <property type="nucleotide sequence ID" value="XM_018170129.2"/>
</dbReference>
<dbReference type="KEGG" id="hazt:108681135"/>